<evidence type="ECO:0000256" key="4">
    <source>
        <dbReference type="ARBA" id="ARBA00023014"/>
    </source>
</evidence>
<dbReference type="HAMAP" id="MF_01637">
    <property type="entry name" value="Fe_S_biogen_NfuA"/>
    <property type="match status" value="1"/>
</dbReference>
<evidence type="ECO:0000256" key="5">
    <source>
        <dbReference type="HAMAP-Rule" id="MF_01637"/>
    </source>
</evidence>
<comment type="similarity">
    <text evidence="5">Belongs to the NfuA family.</text>
</comment>
<keyword evidence="3 5" id="KW-0408">Iron</keyword>
<feature type="domain" description="NIF system FeS cluster assembly NifU C-terminal" evidence="6">
    <location>
        <begin position="111"/>
        <end position="177"/>
    </location>
</feature>
<protein>
    <recommendedName>
        <fullName evidence="5">Fe/S biogenesis protein NfuA</fullName>
    </recommendedName>
</protein>
<dbReference type="Proteomes" id="UP000294418">
    <property type="component" value="Chromosome"/>
</dbReference>
<evidence type="ECO:0000256" key="3">
    <source>
        <dbReference type="ARBA" id="ARBA00023004"/>
    </source>
</evidence>
<evidence type="ECO:0000313" key="8">
    <source>
        <dbReference type="EMBL" id="VFP84373.1"/>
    </source>
</evidence>
<dbReference type="GO" id="GO:0051539">
    <property type="term" value="F:4 iron, 4 sulfur cluster binding"/>
    <property type="evidence" value="ECO:0007669"/>
    <property type="project" value="UniProtKB-UniRule"/>
</dbReference>
<evidence type="ECO:0000259" key="7">
    <source>
        <dbReference type="Pfam" id="PF01521"/>
    </source>
</evidence>
<feature type="binding site" evidence="5">
    <location>
        <position position="152"/>
    </location>
    <ligand>
        <name>[4Fe-4S] cluster</name>
        <dbReference type="ChEBI" id="CHEBI:49883"/>
    </ligand>
</feature>
<feature type="domain" description="Core" evidence="7">
    <location>
        <begin position="2"/>
        <end position="96"/>
    </location>
</feature>
<comment type="cofactor">
    <cofactor evidence="5">
        <name>[4Fe-4S] cluster</name>
        <dbReference type="ChEBI" id="CHEBI:49883"/>
    </cofactor>
    <text evidence="5">Binds 1 [4Fe-4S] cluster per subunit. The cluster is presumably bound at the interface of two monomers.</text>
</comment>
<dbReference type="InterPro" id="IPR001075">
    <property type="entry name" value="NIF_FeS_clus_asmbl_NifU_C"/>
</dbReference>
<dbReference type="GO" id="GO:0005506">
    <property type="term" value="F:iron ion binding"/>
    <property type="evidence" value="ECO:0007669"/>
    <property type="project" value="InterPro"/>
</dbReference>
<feature type="binding site" evidence="5">
    <location>
        <position position="149"/>
    </location>
    <ligand>
        <name>[4Fe-4S] cluster</name>
        <dbReference type="ChEBI" id="CHEBI:49883"/>
    </ligand>
</feature>
<dbReference type="GO" id="GO:0016226">
    <property type="term" value="P:iron-sulfur cluster assembly"/>
    <property type="evidence" value="ECO:0007669"/>
    <property type="project" value="UniProtKB-UniRule"/>
</dbReference>
<dbReference type="PANTHER" id="PTHR11178">
    <property type="entry name" value="IRON-SULFUR CLUSTER SCAFFOLD PROTEIN NFU-RELATED"/>
    <property type="match status" value="1"/>
</dbReference>
<dbReference type="InterPro" id="IPR017726">
    <property type="entry name" value="Fe/S_biogenesis_protein_NfuA"/>
</dbReference>
<dbReference type="InterPro" id="IPR034904">
    <property type="entry name" value="FSCA_dom_sf"/>
</dbReference>
<dbReference type="Gene3D" id="3.30.300.130">
    <property type="entry name" value="Fe-S cluster assembly (FSCA)"/>
    <property type="match status" value="1"/>
</dbReference>
<evidence type="ECO:0000256" key="1">
    <source>
        <dbReference type="ARBA" id="ARBA00022485"/>
    </source>
</evidence>
<organism evidence="8 9">
    <name type="scientific">Candidatus Erwinia haradaeae</name>
    <dbReference type="NCBI Taxonomy" id="1922217"/>
    <lineage>
        <taxon>Bacteria</taxon>
        <taxon>Pseudomonadati</taxon>
        <taxon>Pseudomonadota</taxon>
        <taxon>Gammaproteobacteria</taxon>
        <taxon>Enterobacterales</taxon>
        <taxon>Erwiniaceae</taxon>
        <taxon>Erwinia</taxon>
    </lineage>
</organism>
<comment type="function">
    <text evidence="5">Involved in iron-sulfur cluster biogenesis. Binds a 4Fe-4S cluster, can transfer this cluster to apoproteins, and thereby intervenes in the maturation of Fe/S proteins. Could also act as a scaffold/chaperone for damaged Fe/S proteins.</text>
</comment>
<dbReference type="Pfam" id="PF01106">
    <property type="entry name" value="NifU"/>
    <property type="match status" value="1"/>
</dbReference>
<dbReference type="InterPro" id="IPR035903">
    <property type="entry name" value="HesB-like_dom_sf"/>
</dbReference>
<dbReference type="GO" id="GO:0051604">
    <property type="term" value="P:protein maturation"/>
    <property type="evidence" value="ECO:0007669"/>
    <property type="project" value="UniProtKB-UniRule"/>
</dbReference>
<keyword evidence="1 5" id="KW-0004">4Fe-4S</keyword>
<keyword evidence="2 5" id="KW-0479">Metal-binding</keyword>
<keyword evidence="4 5" id="KW-0411">Iron-sulfur</keyword>
<accession>A0A451DD33</accession>
<dbReference type="Gene3D" id="2.60.300.12">
    <property type="entry name" value="HesB-like domain"/>
    <property type="match status" value="1"/>
</dbReference>
<evidence type="ECO:0000259" key="6">
    <source>
        <dbReference type="Pfam" id="PF01106"/>
    </source>
</evidence>
<dbReference type="RefSeq" id="WP_157989842.1">
    <property type="nucleotide sequence ID" value="NZ_LR217720.1"/>
</dbReference>
<dbReference type="OrthoDB" id="9785450at2"/>
<dbReference type="EMBL" id="LR217720">
    <property type="protein sequence ID" value="VFP84373.1"/>
    <property type="molecule type" value="Genomic_DNA"/>
</dbReference>
<dbReference type="InterPro" id="IPR000361">
    <property type="entry name" value="ATAP_core_dom"/>
</dbReference>
<evidence type="ECO:0000313" key="9">
    <source>
        <dbReference type="Proteomes" id="UP000294418"/>
    </source>
</evidence>
<evidence type="ECO:0000256" key="2">
    <source>
        <dbReference type="ARBA" id="ARBA00022723"/>
    </source>
</evidence>
<dbReference type="SUPFAM" id="SSF117916">
    <property type="entry name" value="Fe-S cluster assembly (FSCA) domain-like"/>
    <property type="match status" value="1"/>
</dbReference>
<gene>
    <name evidence="5 8" type="primary">nfuA</name>
    <name evidence="8" type="ORF">ERCILAFE3058_457</name>
</gene>
<dbReference type="SUPFAM" id="SSF89360">
    <property type="entry name" value="HesB-like domain"/>
    <property type="match status" value="1"/>
</dbReference>
<dbReference type="Pfam" id="PF01521">
    <property type="entry name" value="Fe-S_biosyn"/>
    <property type="match status" value="1"/>
</dbReference>
<dbReference type="PANTHER" id="PTHR11178:SF51">
    <property type="entry name" value="FE_S BIOGENESIS PROTEIN NFUA"/>
    <property type="match status" value="1"/>
</dbReference>
<sequence length="191" mass="21216">MIAITKTAQEHFVQLLSQQEAGTQIRVFVLNPGTDNAECGITYCAPYEVTVTDTEVKFSKLSVFIDAISAPYLHNSEIDYIVNQLDAQLILKAPHARTHTINDNAPLIERVNALLEVEINPKLSQHGGKVFVSKITTTGYAILQFSGGCNGCSMVNITIKNNIEKELLHKFPELKGVKDITEHHHGKHSFY</sequence>
<comment type="subunit">
    <text evidence="5">Homodimer.</text>
</comment>
<reference evidence="8 9" key="1">
    <citation type="submission" date="2019-02" db="EMBL/GenBank/DDBJ databases">
        <authorList>
            <person name="Manzano-Marin A."/>
            <person name="Manzano-Marin A."/>
        </authorList>
    </citation>
    <scope>NUCLEOTIDE SEQUENCE [LARGE SCALE GENOMIC DNA]</scope>
    <source>
        <strain evidence="8 9">ErCilaricifoliae</strain>
    </source>
</reference>
<dbReference type="NCBIfam" id="NF008392">
    <property type="entry name" value="PRK11190.1"/>
    <property type="match status" value="1"/>
</dbReference>
<proteinExistence type="inferred from homology"/>
<dbReference type="AlphaFoldDB" id="A0A451DD33"/>
<name>A0A451DD33_9GAMM</name>